<dbReference type="Pfam" id="PF02566">
    <property type="entry name" value="OsmC"/>
    <property type="match status" value="1"/>
</dbReference>
<dbReference type="InterPro" id="IPR015946">
    <property type="entry name" value="KH_dom-like_a/b"/>
</dbReference>
<reference evidence="1 2" key="1">
    <citation type="submission" date="2023-05" db="EMBL/GenBank/DDBJ databases">
        <title>Adaptations of aquatic viruses from atmosphere-close ecosystems of the Central Arctic Ocean.</title>
        <authorList>
            <person name="Rahlff J."/>
            <person name="Holmfeldt K."/>
        </authorList>
    </citation>
    <scope>NUCLEOTIDE SEQUENCE [LARGE SCALE GENOMIC DNA]</scope>
    <source>
        <strain evidence="1 2">Arc14</strain>
    </source>
</reference>
<dbReference type="EMBL" id="JASMRN010000014">
    <property type="protein sequence ID" value="MEZ7516516.1"/>
    <property type="molecule type" value="Genomic_DNA"/>
</dbReference>
<dbReference type="InterPro" id="IPR003718">
    <property type="entry name" value="OsmC/Ohr_fam"/>
</dbReference>
<protein>
    <submittedName>
        <fullName evidence="1">OsmC family protein</fullName>
    </submittedName>
</protein>
<gene>
    <name evidence="1" type="ORF">QO192_14630</name>
</gene>
<comment type="caution">
    <text evidence="1">The sequence shown here is derived from an EMBL/GenBank/DDBJ whole genome shotgun (WGS) entry which is preliminary data.</text>
</comment>
<dbReference type="InterPro" id="IPR036102">
    <property type="entry name" value="OsmC/Ohrsf"/>
</dbReference>
<name>A0ABV4KGT1_9FLAO</name>
<dbReference type="RefSeq" id="WP_371571792.1">
    <property type="nucleotide sequence ID" value="NZ_JASMRN010000014.1"/>
</dbReference>
<accession>A0ABV4KGT1</accession>
<evidence type="ECO:0000313" key="1">
    <source>
        <dbReference type="EMBL" id="MEZ7516516.1"/>
    </source>
</evidence>
<sequence length="142" mass="15464">MGKKINIKNLPTGYQSLITNGRHAIVGDEPTNSKGTDLGFSPEDLILSSIAMCKVATVRYIARKNNWTIGEVDGEFELNVKRGEAGKLTSNVTAKIKIEGDLTAEQKAELLKQADACYVHRMIEGGWNIESAQELITEAVTA</sequence>
<dbReference type="Proteomes" id="UP001568894">
    <property type="component" value="Unassembled WGS sequence"/>
</dbReference>
<organism evidence="1 2">
    <name type="scientific">Flavobacterium frigidarium</name>
    <dbReference type="NCBI Taxonomy" id="99286"/>
    <lineage>
        <taxon>Bacteria</taxon>
        <taxon>Pseudomonadati</taxon>
        <taxon>Bacteroidota</taxon>
        <taxon>Flavobacteriia</taxon>
        <taxon>Flavobacteriales</taxon>
        <taxon>Flavobacteriaceae</taxon>
        <taxon>Flavobacterium</taxon>
    </lineage>
</organism>
<dbReference type="Gene3D" id="3.30.300.20">
    <property type="match status" value="1"/>
</dbReference>
<keyword evidence="2" id="KW-1185">Reference proteome</keyword>
<dbReference type="PANTHER" id="PTHR39624">
    <property type="entry name" value="PROTEIN INVOLVED IN RIMO-MEDIATED BETA-METHYLTHIOLATION OF RIBOSOMAL PROTEIN S12 YCAO"/>
    <property type="match status" value="1"/>
</dbReference>
<dbReference type="PANTHER" id="PTHR39624:SF2">
    <property type="entry name" value="OSMC-LIKE PROTEIN"/>
    <property type="match status" value="1"/>
</dbReference>
<dbReference type="SUPFAM" id="SSF82784">
    <property type="entry name" value="OsmC-like"/>
    <property type="match status" value="1"/>
</dbReference>
<proteinExistence type="predicted"/>
<evidence type="ECO:0000313" key="2">
    <source>
        <dbReference type="Proteomes" id="UP001568894"/>
    </source>
</evidence>